<organism evidence="11 12">
    <name type="scientific">Drosophila willistoni</name>
    <name type="common">Fruit fly</name>
    <dbReference type="NCBI Taxonomy" id="7260"/>
    <lineage>
        <taxon>Eukaryota</taxon>
        <taxon>Metazoa</taxon>
        <taxon>Ecdysozoa</taxon>
        <taxon>Arthropoda</taxon>
        <taxon>Hexapoda</taxon>
        <taxon>Insecta</taxon>
        <taxon>Pterygota</taxon>
        <taxon>Neoptera</taxon>
        <taxon>Endopterygota</taxon>
        <taxon>Diptera</taxon>
        <taxon>Brachycera</taxon>
        <taxon>Muscomorpha</taxon>
        <taxon>Ephydroidea</taxon>
        <taxon>Drosophilidae</taxon>
        <taxon>Drosophila</taxon>
        <taxon>Sophophora</taxon>
    </lineage>
</organism>
<gene>
    <name evidence="11" type="primary">Dwil\GK27564</name>
    <name evidence="11" type="ORF">Dwil_GK27564</name>
</gene>
<keyword evidence="3 8" id="KW-0812">Transmembrane</keyword>
<keyword evidence="5 8" id="KW-0472">Membrane</keyword>
<keyword evidence="7" id="KW-0325">Glycoprotein</keyword>
<feature type="signal peptide" evidence="9">
    <location>
        <begin position="1"/>
        <end position="18"/>
    </location>
</feature>
<dbReference type="InterPro" id="IPR052192">
    <property type="entry name" value="Insect_Ionotropic_Sensory_Rcpt"/>
</dbReference>
<dbReference type="EMBL" id="CH964239">
    <property type="protein sequence ID" value="KRF99652.1"/>
    <property type="molecule type" value="Genomic_DNA"/>
</dbReference>
<dbReference type="PANTHER" id="PTHR42643:SF30">
    <property type="entry name" value="IONOTROPIC RECEPTOR 40A-RELATED"/>
    <property type="match status" value="1"/>
</dbReference>
<comment type="subcellular location">
    <subcellularLocation>
        <location evidence="1">Cell membrane</location>
        <topology evidence="1">Multi-pass membrane protein</topology>
    </subcellularLocation>
</comment>
<evidence type="ECO:0000256" key="6">
    <source>
        <dbReference type="ARBA" id="ARBA00023170"/>
    </source>
</evidence>
<evidence type="ECO:0000256" key="5">
    <source>
        <dbReference type="ARBA" id="ARBA00023136"/>
    </source>
</evidence>
<evidence type="ECO:0000256" key="3">
    <source>
        <dbReference type="ARBA" id="ARBA00022692"/>
    </source>
</evidence>
<dbReference type="OrthoDB" id="7739311at2759"/>
<dbReference type="FunCoup" id="A0A0Q9WUX5">
    <property type="interactions" value="20"/>
</dbReference>
<dbReference type="InParanoid" id="A0A0Q9WUX5"/>
<reference evidence="11 12" key="1">
    <citation type="journal article" date="2007" name="Nature">
        <title>Evolution of genes and genomes on the Drosophila phylogeny.</title>
        <authorList>
            <consortium name="Drosophila 12 Genomes Consortium"/>
            <person name="Clark A.G."/>
            <person name="Eisen M.B."/>
            <person name="Smith D.R."/>
            <person name="Bergman C.M."/>
            <person name="Oliver B."/>
            <person name="Markow T.A."/>
            <person name="Kaufman T.C."/>
            <person name="Kellis M."/>
            <person name="Gelbart W."/>
            <person name="Iyer V.N."/>
            <person name="Pollard D.A."/>
            <person name="Sackton T.B."/>
            <person name="Larracuente A.M."/>
            <person name="Singh N.D."/>
            <person name="Abad J.P."/>
            <person name="Abt D.N."/>
            <person name="Adryan B."/>
            <person name="Aguade M."/>
            <person name="Akashi H."/>
            <person name="Anderson W.W."/>
            <person name="Aquadro C.F."/>
            <person name="Ardell D.H."/>
            <person name="Arguello R."/>
            <person name="Artieri C.G."/>
            <person name="Barbash D.A."/>
            <person name="Barker D."/>
            <person name="Barsanti P."/>
            <person name="Batterham P."/>
            <person name="Batzoglou S."/>
            <person name="Begun D."/>
            <person name="Bhutkar A."/>
            <person name="Blanco E."/>
            <person name="Bosak S.A."/>
            <person name="Bradley R.K."/>
            <person name="Brand A.D."/>
            <person name="Brent M.R."/>
            <person name="Brooks A.N."/>
            <person name="Brown R.H."/>
            <person name="Butlin R.K."/>
            <person name="Caggese C."/>
            <person name="Calvi B.R."/>
            <person name="Bernardo de Carvalho A."/>
            <person name="Caspi A."/>
            <person name="Castrezana S."/>
            <person name="Celniker S.E."/>
            <person name="Chang J.L."/>
            <person name="Chapple C."/>
            <person name="Chatterji S."/>
            <person name="Chinwalla A."/>
            <person name="Civetta A."/>
            <person name="Clifton S.W."/>
            <person name="Comeron J.M."/>
            <person name="Costello J.C."/>
            <person name="Coyne J.A."/>
            <person name="Daub J."/>
            <person name="David R.G."/>
            <person name="Delcher A.L."/>
            <person name="Delehaunty K."/>
            <person name="Do C.B."/>
            <person name="Ebling H."/>
            <person name="Edwards K."/>
            <person name="Eickbush T."/>
            <person name="Evans J.D."/>
            <person name="Filipski A."/>
            <person name="Findeiss S."/>
            <person name="Freyhult E."/>
            <person name="Fulton L."/>
            <person name="Fulton R."/>
            <person name="Garcia A.C."/>
            <person name="Gardiner A."/>
            <person name="Garfield D.A."/>
            <person name="Garvin B.E."/>
            <person name="Gibson G."/>
            <person name="Gilbert D."/>
            <person name="Gnerre S."/>
            <person name="Godfrey J."/>
            <person name="Good R."/>
            <person name="Gotea V."/>
            <person name="Gravely B."/>
            <person name="Greenberg A.J."/>
            <person name="Griffiths-Jones S."/>
            <person name="Gross S."/>
            <person name="Guigo R."/>
            <person name="Gustafson E.A."/>
            <person name="Haerty W."/>
            <person name="Hahn M.W."/>
            <person name="Halligan D.L."/>
            <person name="Halpern A.L."/>
            <person name="Halter G.M."/>
            <person name="Han M.V."/>
            <person name="Heger A."/>
            <person name="Hillier L."/>
            <person name="Hinrichs A.S."/>
            <person name="Holmes I."/>
            <person name="Hoskins R.A."/>
            <person name="Hubisz M.J."/>
            <person name="Hultmark D."/>
            <person name="Huntley M.A."/>
            <person name="Jaffe D.B."/>
            <person name="Jagadeeshan S."/>
            <person name="Jeck W.R."/>
            <person name="Johnson J."/>
            <person name="Jones C.D."/>
            <person name="Jordan W.C."/>
            <person name="Karpen G.H."/>
            <person name="Kataoka E."/>
            <person name="Keightley P.D."/>
            <person name="Kheradpour P."/>
            <person name="Kirkness E.F."/>
            <person name="Koerich L.B."/>
            <person name="Kristiansen K."/>
            <person name="Kudrna D."/>
            <person name="Kulathinal R.J."/>
            <person name="Kumar S."/>
            <person name="Kwok R."/>
            <person name="Lander E."/>
            <person name="Langley C.H."/>
            <person name="Lapoint R."/>
            <person name="Lazzaro B.P."/>
            <person name="Lee S.J."/>
            <person name="Levesque L."/>
            <person name="Li R."/>
            <person name="Lin C.F."/>
            <person name="Lin M.F."/>
            <person name="Lindblad-Toh K."/>
            <person name="Llopart A."/>
            <person name="Long M."/>
            <person name="Low L."/>
            <person name="Lozovsky E."/>
            <person name="Lu J."/>
            <person name="Luo M."/>
            <person name="Machado C.A."/>
            <person name="Makalowski W."/>
            <person name="Marzo M."/>
            <person name="Matsuda M."/>
            <person name="Matzkin L."/>
            <person name="McAllister B."/>
            <person name="McBride C.S."/>
            <person name="McKernan B."/>
            <person name="McKernan K."/>
            <person name="Mendez-Lago M."/>
            <person name="Minx P."/>
            <person name="Mollenhauer M.U."/>
            <person name="Montooth K."/>
            <person name="Mount S.M."/>
            <person name="Mu X."/>
            <person name="Myers E."/>
            <person name="Negre B."/>
            <person name="Newfeld S."/>
            <person name="Nielsen R."/>
            <person name="Noor M.A."/>
            <person name="O'Grady P."/>
            <person name="Pachter L."/>
            <person name="Papaceit M."/>
            <person name="Parisi M.J."/>
            <person name="Parisi M."/>
            <person name="Parts L."/>
            <person name="Pedersen J.S."/>
            <person name="Pesole G."/>
            <person name="Phillippy A.M."/>
            <person name="Ponting C.P."/>
            <person name="Pop M."/>
            <person name="Porcelli D."/>
            <person name="Powell J.R."/>
            <person name="Prohaska S."/>
            <person name="Pruitt K."/>
            <person name="Puig M."/>
            <person name="Quesneville H."/>
            <person name="Ram K.R."/>
            <person name="Rand D."/>
            <person name="Rasmussen M.D."/>
            <person name="Reed L.K."/>
            <person name="Reenan R."/>
            <person name="Reily A."/>
            <person name="Remington K.A."/>
            <person name="Rieger T.T."/>
            <person name="Ritchie M.G."/>
            <person name="Robin C."/>
            <person name="Rogers Y.H."/>
            <person name="Rohde C."/>
            <person name="Rozas J."/>
            <person name="Rubenfield M.J."/>
            <person name="Ruiz A."/>
            <person name="Russo S."/>
            <person name="Salzberg S.L."/>
            <person name="Sanchez-Gracia A."/>
            <person name="Saranga D.J."/>
            <person name="Sato H."/>
            <person name="Schaeffer S.W."/>
            <person name="Schatz M.C."/>
            <person name="Schlenke T."/>
            <person name="Schwartz R."/>
            <person name="Segarra C."/>
            <person name="Singh R.S."/>
            <person name="Sirot L."/>
            <person name="Sirota M."/>
            <person name="Sisneros N.B."/>
            <person name="Smith C.D."/>
            <person name="Smith T.F."/>
            <person name="Spieth J."/>
            <person name="Stage D.E."/>
            <person name="Stark A."/>
            <person name="Stephan W."/>
            <person name="Strausberg R.L."/>
            <person name="Strempel S."/>
            <person name="Sturgill D."/>
            <person name="Sutton G."/>
            <person name="Sutton G.G."/>
            <person name="Tao W."/>
            <person name="Teichmann S."/>
            <person name="Tobari Y.N."/>
            <person name="Tomimura Y."/>
            <person name="Tsolas J.M."/>
            <person name="Valente V.L."/>
            <person name="Venter E."/>
            <person name="Venter J.C."/>
            <person name="Vicario S."/>
            <person name="Vieira F.G."/>
            <person name="Vilella A.J."/>
            <person name="Villasante A."/>
            <person name="Walenz B."/>
            <person name="Wang J."/>
            <person name="Wasserman M."/>
            <person name="Watts T."/>
            <person name="Wilson D."/>
            <person name="Wilson R.K."/>
            <person name="Wing R.A."/>
            <person name="Wolfner M.F."/>
            <person name="Wong A."/>
            <person name="Wong G.K."/>
            <person name="Wu C.I."/>
            <person name="Wu G."/>
            <person name="Yamamoto D."/>
            <person name="Yang H.P."/>
            <person name="Yang S.P."/>
            <person name="Yorke J.A."/>
            <person name="Yoshida K."/>
            <person name="Zdobnov E."/>
            <person name="Zhang P."/>
            <person name="Zhang Y."/>
            <person name="Zimin A.V."/>
            <person name="Baldwin J."/>
            <person name="Abdouelleil A."/>
            <person name="Abdulkadir J."/>
            <person name="Abebe A."/>
            <person name="Abera B."/>
            <person name="Abreu J."/>
            <person name="Acer S.C."/>
            <person name="Aftuck L."/>
            <person name="Alexander A."/>
            <person name="An P."/>
            <person name="Anderson E."/>
            <person name="Anderson S."/>
            <person name="Arachi H."/>
            <person name="Azer M."/>
            <person name="Bachantsang P."/>
            <person name="Barry A."/>
            <person name="Bayul T."/>
            <person name="Berlin A."/>
            <person name="Bessette D."/>
            <person name="Bloom T."/>
            <person name="Blye J."/>
            <person name="Boguslavskiy L."/>
            <person name="Bonnet C."/>
            <person name="Boukhgalter B."/>
            <person name="Bourzgui I."/>
            <person name="Brown A."/>
            <person name="Cahill P."/>
            <person name="Channer S."/>
            <person name="Cheshatsang Y."/>
            <person name="Chuda L."/>
            <person name="Citroen M."/>
            <person name="Collymore A."/>
            <person name="Cooke P."/>
            <person name="Costello M."/>
            <person name="D'Aco K."/>
            <person name="Daza R."/>
            <person name="De Haan G."/>
            <person name="DeGray S."/>
            <person name="DeMaso C."/>
            <person name="Dhargay N."/>
            <person name="Dooley K."/>
            <person name="Dooley E."/>
            <person name="Doricent M."/>
            <person name="Dorje P."/>
            <person name="Dorjee K."/>
            <person name="Dupes A."/>
            <person name="Elong R."/>
            <person name="Falk J."/>
            <person name="Farina A."/>
            <person name="Faro S."/>
            <person name="Ferguson D."/>
            <person name="Fisher S."/>
            <person name="Foley C.D."/>
            <person name="Franke A."/>
            <person name="Friedrich D."/>
            <person name="Gadbois L."/>
            <person name="Gearin G."/>
            <person name="Gearin C.R."/>
            <person name="Giannoukos G."/>
            <person name="Goode T."/>
            <person name="Graham J."/>
            <person name="Grandbois E."/>
            <person name="Grewal S."/>
            <person name="Gyaltsen K."/>
            <person name="Hafez N."/>
            <person name="Hagos B."/>
            <person name="Hall J."/>
            <person name="Henson C."/>
            <person name="Hollinger A."/>
            <person name="Honan T."/>
            <person name="Huard M.D."/>
            <person name="Hughes L."/>
            <person name="Hurhula B."/>
            <person name="Husby M.E."/>
            <person name="Kamat A."/>
            <person name="Kanga B."/>
            <person name="Kashin S."/>
            <person name="Khazanovich D."/>
            <person name="Kisner P."/>
            <person name="Lance K."/>
            <person name="Lara M."/>
            <person name="Lee W."/>
            <person name="Lennon N."/>
            <person name="Letendre F."/>
            <person name="LeVine R."/>
            <person name="Lipovsky A."/>
            <person name="Liu X."/>
            <person name="Liu J."/>
            <person name="Liu S."/>
            <person name="Lokyitsang T."/>
            <person name="Lokyitsang Y."/>
            <person name="Lubonja R."/>
            <person name="Lui A."/>
            <person name="MacDonald P."/>
            <person name="Magnisalis V."/>
            <person name="Maru K."/>
            <person name="Matthews C."/>
            <person name="McCusker W."/>
            <person name="McDonough S."/>
            <person name="Mehta T."/>
            <person name="Meldrim J."/>
            <person name="Meneus L."/>
            <person name="Mihai O."/>
            <person name="Mihalev A."/>
            <person name="Mihova T."/>
            <person name="Mittelman R."/>
            <person name="Mlenga V."/>
            <person name="Montmayeur A."/>
            <person name="Mulrain L."/>
            <person name="Navidi A."/>
            <person name="Naylor J."/>
            <person name="Negash T."/>
            <person name="Nguyen T."/>
            <person name="Nguyen N."/>
            <person name="Nicol R."/>
            <person name="Norbu C."/>
            <person name="Norbu N."/>
            <person name="Novod N."/>
            <person name="O'Neill B."/>
            <person name="Osman S."/>
            <person name="Markiewicz E."/>
            <person name="Oyono O.L."/>
            <person name="Patti C."/>
            <person name="Phunkhang P."/>
            <person name="Pierre F."/>
            <person name="Priest M."/>
            <person name="Raghuraman S."/>
            <person name="Rege F."/>
            <person name="Reyes R."/>
            <person name="Rise C."/>
            <person name="Rogov P."/>
            <person name="Ross K."/>
            <person name="Ryan E."/>
            <person name="Settipalli S."/>
            <person name="Shea T."/>
            <person name="Sherpa N."/>
            <person name="Shi L."/>
            <person name="Shih D."/>
            <person name="Sparrow T."/>
            <person name="Spaulding J."/>
            <person name="Stalker J."/>
            <person name="Stange-Thomann N."/>
            <person name="Stavropoulos S."/>
            <person name="Stone C."/>
            <person name="Strader C."/>
            <person name="Tesfaye S."/>
            <person name="Thomson T."/>
            <person name="Thoulutsang Y."/>
            <person name="Thoulutsang D."/>
            <person name="Topham K."/>
            <person name="Topping I."/>
            <person name="Tsamla T."/>
            <person name="Vassiliev H."/>
            <person name="Vo A."/>
            <person name="Wangchuk T."/>
            <person name="Wangdi T."/>
            <person name="Weiand M."/>
            <person name="Wilkinson J."/>
            <person name="Wilson A."/>
            <person name="Yadav S."/>
            <person name="Young G."/>
            <person name="Yu Q."/>
            <person name="Zembek L."/>
            <person name="Zhong D."/>
            <person name="Zimmer A."/>
            <person name="Zwirko Z."/>
            <person name="Jaffe D.B."/>
            <person name="Alvarez P."/>
            <person name="Brockman W."/>
            <person name="Butler J."/>
            <person name="Chin C."/>
            <person name="Gnerre S."/>
            <person name="Grabherr M."/>
            <person name="Kleber M."/>
            <person name="Mauceli E."/>
            <person name="MacCallum I."/>
        </authorList>
    </citation>
    <scope>NUCLEOTIDE SEQUENCE [LARGE SCALE GENOMIC DNA]</scope>
    <source>
        <strain evidence="12">Tucson 14030-0811.24</strain>
    </source>
</reference>
<keyword evidence="12" id="KW-1185">Reference proteome</keyword>
<evidence type="ECO:0000313" key="11">
    <source>
        <dbReference type="EMBL" id="KRF99652.1"/>
    </source>
</evidence>
<keyword evidence="4 8" id="KW-1133">Transmembrane helix</keyword>
<feature type="chain" id="PRO_5006387160" description="Putative ionotropic receptor ligand binding domain-containing protein" evidence="9">
    <location>
        <begin position="19"/>
        <end position="585"/>
    </location>
</feature>
<evidence type="ECO:0000256" key="8">
    <source>
        <dbReference type="SAM" id="Phobius"/>
    </source>
</evidence>
<feature type="transmembrane region" description="Helical" evidence="8">
    <location>
        <begin position="548"/>
        <end position="569"/>
    </location>
</feature>
<keyword evidence="6" id="KW-0675">Receptor</keyword>
<dbReference type="Gene3D" id="3.40.190.10">
    <property type="entry name" value="Periplasmic binding protein-like II"/>
    <property type="match status" value="1"/>
</dbReference>
<dbReference type="Pfam" id="PF24061">
    <property type="entry name" value="LBD_receptor"/>
    <property type="match status" value="1"/>
</dbReference>
<dbReference type="AlphaFoldDB" id="A0A0Q9WUX5"/>
<feature type="domain" description="Putative ionotropic receptor ligand binding" evidence="10">
    <location>
        <begin position="30"/>
        <end position="213"/>
    </location>
</feature>
<dbReference type="GO" id="GO:0005886">
    <property type="term" value="C:plasma membrane"/>
    <property type="evidence" value="ECO:0007669"/>
    <property type="project" value="UniProtKB-SubCell"/>
</dbReference>
<sequence>MAVIGLLIFVWFFLLTSSEKISQPDHQYHDVINKLSETLKEILKNICGKDQFSVFISTKYKDLSKVNRNLVTEVLDKCLNLEASEKWPVSVVLATLPSPGQRFKSHLELLFVENLEQLRNSISITVKKTVFLVVLLTSERDIQKRNQLMSEMFSHFLHQLYNIDVLLILVNMEMGSIEAFTFRPYQLNNCASTLPMKVDPKMSRMIDLYPHKLDNFYGCPLSVIVWDIPPYMIRKGHDIDGFEAVVLKILSQKKNFTLQLMENEPKSLIGGASYMNGTMTGAYLMLMQRKANLTLGCAACTPERRTHLSSTLPYNQIGYVIVMKSPPGYSAYEIMLFPFDYATWLLLGGLAIFQHWLDPLPAPVHAGLLILHFIFRSGYEGSIFKFVHNSPSKPLPITIFQTVEAGYDFITDHATYRMTINLPILRSRTRVIPGQPVDVFEALRSQPPRTAAFTSRAFLAEYLHTHRNQFNEYIILEEKVVENMICIYFPQYSFLAGMIDSELFKLRSWGILDKIGRKLNWNFLTSGDRRYNKDVIKGFEESISFLQAALNCLLIGLAITLCVFLLELLSQRRGWSWLRYWLDFM</sequence>
<dbReference type="KEGG" id="dwi:26529566"/>
<dbReference type="PANTHER" id="PTHR42643">
    <property type="entry name" value="IONOTROPIC RECEPTOR 20A-RELATED"/>
    <property type="match status" value="1"/>
</dbReference>
<proteinExistence type="predicted"/>
<dbReference type="Proteomes" id="UP000007798">
    <property type="component" value="Unassembled WGS sequence"/>
</dbReference>
<accession>A0A0Q9WUX5</accession>
<evidence type="ECO:0000256" key="9">
    <source>
        <dbReference type="SAM" id="SignalP"/>
    </source>
</evidence>
<name>A0A0Q9WUX5_DROWI</name>
<keyword evidence="9" id="KW-0732">Signal</keyword>
<evidence type="ECO:0000256" key="1">
    <source>
        <dbReference type="ARBA" id="ARBA00004651"/>
    </source>
</evidence>
<evidence type="ECO:0000259" key="10">
    <source>
        <dbReference type="Pfam" id="PF24061"/>
    </source>
</evidence>
<evidence type="ECO:0000256" key="4">
    <source>
        <dbReference type="ARBA" id="ARBA00022989"/>
    </source>
</evidence>
<evidence type="ECO:0000256" key="2">
    <source>
        <dbReference type="ARBA" id="ARBA00022475"/>
    </source>
</evidence>
<evidence type="ECO:0000256" key="7">
    <source>
        <dbReference type="ARBA" id="ARBA00023180"/>
    </source>
</evidence>
<keyword evidence="2" id="KW-1003">Cell membrane</keyword>
<protein>
    <recommendedName>
        <fullName evidence="10">Putative ionotropic receptor ligand binding domain-containing protein</fullName>
    </recommendedName>
</protein>
<evidence type="ECO:0000313" key="12">
    <source>
        <dbReference type="Proteomes" id="UP000007798"/>
    </source>
</evidence>
<dbReference type="InterPro" id="IPR056198">
    <property type="entry name" value="LBD_receptor"/>
</dbReference>
<dbReference type="SUPFAM" id="SSF53850">
    <property type="entry name" value="Periplasmic binding protein-like II"/>
    <property type="match status" value="1"/>
</dbReference>